<evidence type="ECO:0000256" key="1">
    <source>
        <dbReference type="SAM" id="MobiDB-lite"/>
    </source>
</evidence>
<dbReference type="STRING" id="106549.A0A540KXB9"/>
<accession>A0A540KXB9</accession>
<dbReference type="AlphaFoldDB" id="A0A540KXB9"/>
<evidence type="ECO:0000313" key="2">
    <source>
        <dbReference type="EMBL" id="TQD78881.1"/>
    </source>
</evidence>
<feature type="region of interest" description="Disordered" evidence="1">
    <location>
        <begin position="1"/>
        <end position="20"/>
    </location>
</feature>
<keyword evidence="3" id="KW-1185">Reference proteome</keyword>
<evidence type="ECO:0000313" key="3">
    <source>
        <dbReference type="Proteomes" id="UP000315295"/>
    </source>
</evidence>
<comment type="caution">
    <text evidence="2">The sequence shown here is derived from an EMBL/GenBank/DDBJ whole genome shotgun (WGS) entry which is preliminary data.</text>
</comment>
<dbReference type="EMBL" id="VIEB01000885">
    <property type="protein sequence ID" value="TQD78881.1"/>
    <property type="molecule type" value="Genomic_DNA"/>
</dbReference>
<organism evidence="2 3">
    <name type="scientific">Malus baccata</name>
    <name type="common">Siberian crab apple</name>
    <name type="synonym">Pyrus baccata</name>
    <dbReference type="NCBI Taxonomy" id="106549"/>
    <lineage>
        <taxon>Eukaryota</taxon>
        <taxon>Viridiplantae</taxon>
        <taxon>Streptophyta</taxon>
        <taxon>Embryophyta</taxon>
        <taxon>Tracheophyta</taxon>
        <taxon>Spermatophyta</taxon>
        <taxon>Magnoliopsida</taxon>
        <taxon>eudicotyledons</taxon>
        <taxon>Gunneridae</taxon>
        <taxon>Pentapetalae</taxon>
        <taxon>rosids</taxon>
        <taxon>fabids</taxon>
        <taxon>Rosales</taxon>
        <taxon>Rosaceae</taxon>
        <taxon>Amygdaloideae</taxon>
        <taxon>Maleae</taxon>
        <taxon>Malus</taxon>
    </lineage>
</organism>
<reference evidence="2 3" key="1">
    <citation type="journal article" date="2019" name="G3 (Bethesda)">
        <title>Sequencing of a Wild Apple (Malus baccata) Genome Unravels the Differences Between Cultivated and Wild Apple Species Regarding Disease Resistance and Cold Tolerance.</title>
        <authorList>
            <person name="Chen X."/>
        </authorList>
    </citation>
    <scope>NUCLEOTIDE SEQUENCE [LARGE SCALE GENOMIC DNA]</scope>
    <source>
        <strain evidence="3">cv. Shandingzi</strain>
        <tissue evidence="2">Leaves</tissue>
    </source>
</reference>
<proteinExistence type="predicted"/>
<gene>
    <name evidence="2" type="ORF">C1H46_035562</name>
</gene>
<protein>
    <submittedName>
        <fullName evidence="2">Uncharacterized protein</fullName>
    </submittedName>
</protein>
<feature type="compositionally biased region" description="Polar residues" evidence="1">
    <location>
        <begin position="1"/>
        <end position="18"/>
    </location>
</feature>
<sequence length="136" mass="14805">MALSMMHQTNTLSETPIKTTAASSTSVESVSASPISLVLWSSQPDLSMACKAFVTEAESPVLEHQVRGTHDKGTGVPVYVMMLFDSVMMHNSVNRKKGDECESAGAEERWGGGCDDGRVVRVGREKERRCWEGVRG</sequence>
<name>A0A540KXB9_MALBA</name>
<dbReference type="Proteomes" id="UP000315295">
    <property type="component" value="Unassembled WGS sequence"/>
</dbReference>